<dbReference type="KEGG" id="dfa:DFA_01350"/>
<evidence type="ECO:0000256" key="1">
    <source>
        <dbReference type="SAM" id="MobiDB-lite"/>
    </source>
</evidence>
<evidence type="ECO:0008006" key="4">
    <source>
        <dbReference type="Google" id="ProtNLM"/>
    </source>
</evidence>
<feature type="compositionally biased region" description="Low complexity" evidence="1">
    <location>
        <begin position="151"/>
        <end position="169"/>
    </location>
</feature>
<reference evidence="3" key="1">
    <citation type="journal article" date="2011" name="Genome Res.">
        <title>Phylogeny-wide analysis of social amoeba genomes highlights ancient origins for complex intercellular communication.</title>
        <authorList>
            <person name="Heidel A.J."/>
            <person name="Lawal H.M."/>
            <person name="Felder M."/>
            <person name="Schilde C."/>
            <person name="Helps N.R."/>
            <person name="Tunggal B."/>
            <person name="Rivero F."/>
            <person name="John U."/>
            <person name="Schleicher M."/>
            <person name="Eichinger L."/>
            <person name="Platzer M."/>
            <person name="Noegel A.A."/>
            <person name="Schaap P."/>
            <person name="Gloeckner G."/>
        </authorList>
    </citation>
    <scope>NUCLEOTIDE SEQUENCE [LARGE SCALE GENOMIC DNA]</scope>
    <source>
        <strain evidence="3">SH3</strain>
    </source>
</reference>
<feature type="compositionally biased region" description="Basic residues" evidence="1">
    <location>
        <begin position="14"/>
        <end position="24"/>
    </location>
</feature>
<gene>
    <name evidence="2" type="ORF">DFA_01350</name>
</gene>
<keyword evidence="3" id="KW-1185">Reference proteome</keyword>
<feature type="region of interest" description="Disordered" evidence="1">
    <location>
        <begin position="1"/>
        <end position="26"/>
    </location>
</feature>
<feature type="compositionally biased region" description="Low complexity" evidence="1">
    <location>
        <begin position="72"/>
        <end position="89"/>
    </location>
</feature>
<sequence length="472" mass="50858">MSLSPVNKSQPKSCKVKPNRKKTGTLKASVNQEALVKLVPKKAGPPPPQPIVLVPPTSQSIVPIASMKKTKATTSMKPSKGSSSKPGLTTHKKKKVKSPSQPVLKAAAKVPPKLVKSSKPSRSTKKIDEAITLKASVNQALASPIPKMAGPPSQSTVVSSSKVSNASSPKNTVSLKSPSPQGSLGKPVTQQKKKKKTIRPPQPKATVPPVEALVKLVPSKNDAVSIALPIEALSPEEAWISKSLKMMADNGAFTSSLVPCSHSGKLEWDEFVGDRVLELYIALMMAKLVKDPSTYKVKDRADVMEAIIFQLYANGDKDPSSLDLLQLIMIYIFNKTVAKLKIDLPPKATGPSEEPVSLTRLFKKKEQVAIAETEQVITETKVSVPGPSEKEEPVIIAETKLRAPVSTEQVIITETKVSAADSTKQVIIVINEESHHQESTTPTAPIVGTFWKNISNVFQGFRNYFGIKVESI</sequence>
<feature type="compositionally biased region" description="Low complexity" evidence="1">
    <location>
        <begin position="98"/>
        <end position="121"/>
    </location>
</feature>
<feature type="compositionally biased region" description="Polar residues" evidence="1">
    <location>
        <begin position="1"/>
        <end position="12"/>
    </location>
</feature>
<dbReference type="EMBL" id="GL883010">
    <property type="protein sequence ID" value="EGG21464.1"/>
    <property type="molecule type" value="Genomic_DNA"/>
</dbReference>
<dbReference type="AlphaFoldDB" id="F4PS81"/>
<dbReference type="RefSeq" id="XP_004359314.1">
    <property type="nucleotide sequence ID" value="XM_004359257.1"/>
</dbReference>
<dbReference type="Proteomes" id="UP000007797">
    <property type="component" value="Unassembled WGS sequence"/>
</dbReference>
<evidence type="ECO:0000313" key="3">
    <source>
        <dbReference type="Proteomes" id="UP000007797"/>
    </source>
</evidence>
<accession>F4PS81</accession>
<name>F4PS81_CACFS</name>
<dbReference type="GeneID" id="14872791"/>
<evidence type="ECO:0000313" key="2">
    <source>
        <dbReference type="EMBL" id="EGG21464.1"/>
    </source>
</evidence>
<feature type="compositionally biased region" description="Polar residues" evidence="1">
    <location>
        <begin position="170"/>
        <end position="182"/>
    </location>
</feature>
<proteinExistence type="predicted"/>
<feature type="region of interest" description="Disordered" evidence="1">
    <location>
        <begin position="63"/>
        <end position="131"/>
    </location>
</feature>
<protein>
    <recommendedName>
        <fullName evidence="4">RNase III domain-containing protein</fullName>
    </recommendedName>
</protein>
<organism evidence="2 3">
    <name type="scientific">Cavenderia fasciculata</name>
    <name type="common">Slime mold</name>
    <name type="synonym">Dictyostelium fasciculatum</name>
    <dbReference type="NCBI Taxonomy" id="261658"/>
    <lineage>
        <taxon>Eukaryota</taxon>
        <taxon>Amoebozoa</taxon>
        <taxon>Evosea</taxon>
        <taxon>Eumycetozoa</taxon>
        <taxon>Dictyostelia</taxon>
        <taxon>Acytosteliales</taxon>
        <taxon>Cavenderiaceae</taxon>
        <taxon>Cavenderia</taxon>
    </lineage>
</organism>
<feature type="region of interest" description="Disordered" evidence="1">
    <location>
        <begin position="143"/>
        <end position="205"/>
    </location>
</feature>